<dbReference type="InterPro" id="IPR014774">
    <property type="entry name" value="KaiC-like_dom"/>
</dbReference>
<proteinExistence type="predicted"/>
<feature type="domain" description="KaiC-like" evidence="1">
    <location>
        <begin position="60"/>
        <end position="161"/>
    </location>
</feature>
<gene>
    <name evidence="3" type="ORF">CSUB_C0915</name>
    <name evidence="2" type="ORF">HGMM_F02G05C14</name>
</gene>
<dbReference type="KEGG" id="csu:CSUB_C0915"/>
<name>E6N6M7_CALS0</name>
<evidence type="ECO:0000259" key="1">
    <source>
        <dbReference type="Pfam" id="PF06745"/>
    </source>
</evidence>
<evidence type="ECO:0000313" key="2">
    <source>
        <dbReference type="EMBL" id="BAJ47946.1"/>
    </source>
</evidence>
<dbReference type="GO" id="GO:0000725">
    <property type="term" value="P:recombinational repair"/>
    <property type="evidence" value="ECO:0007669"/>
    <property type="project" value="TreeGrafter"/>
</dbReference>
<dbReference type="EMBL" id="BA000048">
    <property type="protein sequence ID" value="BAJ50772.1"/>
    <property type="molecule type" value="Genomic_DNA"/>
</dbReference>
<sequence length="377" mass="42294">MYLTSEQSPSDLKSIIQRLYNEGISEPLSENLLIEPLPDLRELEIWSRIILGEKRVAEYSGIKLVVIDSVQAGGVSPAARKMYTRVNKFTTALKNRKITTFLTSHVTKKGDIAGPKDLEHHVDCVLQFRRAFKLRPLFVPKNRFGPAKLDPFVLEIGNNGLYPSRHAEGIVGKANGISFATGAFAEIQARVEIPKWGEHGGVRAPYLPRQRIEQLIDTIRNIPNIDVSNLTYNIDCLMRSSPHKQYDHGFDLAVVIALLSSYVQKGINEGCCFYGEVDLQGAVRSASAFKEAAHLKEILEIDEEEDDEAVQLRGFYPVPNILSDTLTTELKKFDTLYVPEEIAKDMASLLDLFGFDVKCKGVSSVYNLIQELWPEIL</sequence>
<dbReference type="AlphaFoldDB" id="E6N6M7"/>
<reference evidence="2 4" key="2">
    <citation type="journal article" date="2011" name="Nucleic Acids Res.">
        <title>Insights into the evolution of Archaea and eukaryotic protein modifier systems revealed by the genome of a novel archaeal group.</title>
        <authorList>
            <person name="Nunoura T."/>
            <person name="Takaki Y."/>
            <person name="Kakuta J."/>
            <person name="Nishi S."/>
            <person name="Sugahara J."/>
            <person name="Kazama H."/>
            <person name="Chee G."/>
            <person name="Hattori M."/>
            <person name="Kanai A."/>
            <person name="Atomi H."/>
            <person name="Takai K."/>
            <person name="Takami H."/>
        </authorList>
    </citation>
    <scope>NUCLEOTIDE SEQUENCE [LARGE SCALE GENOMIC DNA]</scope>
</reference>
<evidence type="ECO:0000313" key="4">
    <source>
        <dbReference type="Proteomes" id="UP000008120"/>
    </source>
</evidence>
<dbReference type="Proteomes" id="UP000008120">
    <property type="component" value="Chromosome"/>
</dbReference>
<dbReference type="InterPro" id="IPR020568">
    <property type="entry name" value="Ribosomal_Su5_D2-typ_SF"/>
</dbReference>
<accession>E6N6M7</accession>
<dbReference type="EMBL" id="AP011850">
    <property type="protein sequence ID" value="BAJ47946.1"/>
    <property type="molecule type" value="Genomic_DNA"/>
</dbReference>
<dbReference type="Pfam" id="PF06745">
    <property type="entry name" value="ATPase"/>
    <property type="match status" value="1"/>
</dbReference>
<dbReference type="PANTHER" id="PTHR32472:SF10">
    <property type="entry name" value="DNA REPAIR PROTEIN RADA-LIKE PROTEIN"/>
    <property type="match status" value="1"/>
</dbReference>
<dbReference type="BioCyc" id="CCAL311458:G131R-927-MONOMER"/>
<dbReference type="PRINTS" id="PR01874">
    <property type="entry name" value="DNAREPAIRADA"/>
</dbReference>
<dbReference type="Gene3D" id="3.40.50.300">
    <property type="entry name" value="P-loop containing nucleotide triphosphate hydrolases"/>
    <property type="match status" value="1"/>
</dbReference>
<dbReference type="PANTHER" id="PTHR32472">
    <property type="entry name" value="DNA REPAIR PROTEIN RADA"/>
    <property type="match status" value="1"/>
</dbReference>
<dbReference type="SUPFAM" id="SSF54211">
    <property type="entry name" value="Ribosomal protein S5 domain 2-like"/>
    <property type="match status" value="1"/>
</dbReference>
<organism evidence="2 4">
    <name type="scientific">Caldiarchaeum subterraneum</name>
    <dbReference type="NCBI Taxonomy" id="311458"/>
    <lineage>
        <taxon>Archaea</taxon>
        <taxon>Nitrososphaerota</taxon>
        <taxon>Candidatus Caldarchaeales</taxon>
        <taxon>Candidatus Caldarchaeaceae</taxon>
        <taxon>Candidatus Caldarchaeum</taxon>
    </lineage>
</organism>
<reference evidence="2 4" key="1">
    <citation type="journal article" date="2005" name="Environ. Microbiol.">
        <title>Genetic and functional properties of uncultivated thermophilic crenarchaeotes from a subsurface gold mine as revealed by analysis of genome fragments.</title>
        <authorList>
            <person name="Nunoura T."/>
            <person name="Hirayama H."/>
            <person name="Takami H."/>
            <person name="Oida H."/>
            <person name="Nishi S."/>
            <person name="Shimamura S."/>
            <person name="Suzuki Y."/>
            <person name="Inagaki F."/>
            <person name="Takai K."/>
            <person name="Nealson K.H."/>
            <person name="Horikoshi K."/>
        </authorList>
    </citation>
    <scope>NUCLEOTIDE SEQUENCE [LARGE SCALE GENOMIC DNA]</scope>
</reference>
<dbReference type="InterPro" id="IPR027417">
    <property type="entry name" value="P-loop_NTPase"/>
</dbReference>
<evidence type="ECO:0000313" key="3">
    <source>
        <dbReference type="EMBL" id="BAJ50772.1"/>
    </source>
</evidence>
<protein>
    <submittedName>
        <fullName evidence="2">DNA repair protein RadA/Sms</fullName>
    </submittedName>
</protein>
<dbReference type="SUPFAM" id="SSF52540">
    <property type="entry name" value="P-loop containing nucleoside triphosphate hydrolases"/>
    <property type="match status" value="1"/>
</dbReference>